<dbReference type="InterPro" id="IPR051276">
    <property type="entry name" value="Saccharopine_DH-like_oxidrdct"/>
</dbReference>
<protein>
    <submittedName>
        <fullName evidence="5">Trans-acting enoyl reductase</fullName>
        <ecNumber evidence="5">1.3.1.-</ecNumber>
    </submittedName>
</protein>
<evidence type="ECO:0000256" key="3">
    <source>
        <dbReference type="SAM" id="Phobius"/>
    </source>
</evidence>
<dbReference type="GO" id="GO:0009247">
    <property type="term" value="P:glycolipid biosynthetic process"/>
    <property type="evidence" value="ECO:0007669"/>
    <property type="project" value="TreeGrafter"/>
</dbReference>
<keyword evidence="3" id="KW-0812">Transmembrane</keyword>
<feature type="domain" description="Saccharopine dehydrogenase NADP binding" evidence="4">
    <location>
        <begin position="31"/>
        <end position="160"/>
    </location>
</feature>
<dbReference type="AlphaFoldDB" id="A0A6J5DX01"/>
<dbReference type="SUPFAM" id="SSF51735">
    <property type="entry name" value="NAD(P)-binding Rossmann-fold domains"/>
    <property type="match status" value="1"/>
</dbReference>
<sequence>MNPESNADATQLRDTPAAKEPSMNRPTHDLVVFGATSFVGQILARYLSEYLPGSGETLHWAIAGRSEAKLRQVRDSLGAAGQAVPIIVADAADEAQLRALCAQTRVVVSTVGPYALYGEPLVRICAETGTDYCDLTGETQWIKRMIDKYEPAARQSGARIVHCCGFDSVPSDMGVYFLQQQARQQWGVPAAQVKMRVKTLKGGASGGTVASVINVVREAAADPALRRELLDPYSLCPKGHGFTERQRAVRSAAFDRDFDAWIAPFVMAAINERVVHRSNALAGNAYGSRFTYDEAVMTGRGLKGRLTAVAMVAGLGAFMVGVVIKPLRSLMERFLLPKPGEGPSAEAQLAGRYDLRFFGRADDGRTLRVKVAGDRDPGYGSTGKMLGQAAISLALDCAGDGVKTGRGGGFWTPATMFDARYIERLVRHAGLRFEVI</sequence>
<dbReference type="EC" id="1.3.1.-" evidence="5"/>
<dbReference type="Pfam" id="PF03435">
    <property type="entry name" value="Sacchrp_dh_NADP"/>
    <property type="match status" value="1"/>
</dbReference>
<feature type="region of interest" description="Disordered" evidence="2">
    <location>
        <begin position="1"/>
        <end position="25"/>
    </location>
</feature>
<evidence type="ECO:0000259" key="4">
    <source>
        <dbReference type="Pfam" id="PF03435"/>
    </source>
</evidence>
<evidence type="ECO:0000256" key="2">
    <source>
        <dbReference type="SAM" id="MobiDB-lite"/>
    </source>
</evidence>
<dbReference type="EMBL" id="CADIKG010000007">
    <property type="protein sequence ID" value="CAB3758739.1"/>
    <property type="molecule type" value="Genomic_DNA"/>
</dbReference>
<dbReference type="Proteomes" id="UP000494135">
    <property type="component" value="Unassembled WGS sequence"/>
</dbReference>
<dbReference type="Gene3D" id="3.40.50.720">
    <property type="entry name" value="NAD(P)-binding Rossmann-like Domain"/>
    <property type="match status" value="1"/>
</dbReference>
<dbReference type="InterPro" id="IPR036291">
    <property type="entry name" value="NAD(P)-bd_dom_sf"/>
</dbReference>
<evidence type="ECO:0000256" key="1">
    <source>
        <dbReference type="ARBA" id="ARBA00010591"/>
    </source>
</evidence>
<dbReference type="FunFam" id="3.40.50.720:FF:000413">
    <property type="entry name" value="Trans-acting enoyl reductase"/>
    <property type="match status" value="1"/>
</dbReference>
<keyword evidence="3" id="KW-0472">Membrane</keyword>
<gene>
    <name evidence="5" type="ORF">LMG29660_03520</name>
</gene>
<dbReference type="PANTHER" id="PTHR12286:SF5">
    <property type="entry name" value="SACCHAROPINE DEHYDROGENASE-LIKE OXIDOREDUCTASE"/>
    <property type="match status" value="1"/>
</dbReference>
<organism evidence="5 6">
    <name type="scientific">Burkholderia puraquae</name>
    <dbReference type="NCBI Taxonomy" id="1904757"/>
    <lineage>
        <taxon>Bacteria</taxon>
        <taxon>Pseudomonadati</taxon>
        <taxon>Pseudomonadota</taxon>
        <taxon>Betaproteobacteria</taxon>
        <taxon>Burkholderiales</taxon>
        <taxon>Burkholderiaceae</taxon>
        <taxon>Burkholderia</taxon>
        <taxon>Burkholderia cepacia complex</taxon>
    </lineage>
</organism>
<reference evidence="5 6" key="1">
    <citation type="submission" date="2020-04" db="EMBL/GenBank/DDBJ databases">
        <authorList>
            <person name="De Canck E."/>
        </authorList>
    </citation>
    <scope>NUCLEOTIDE SEQUENCE [LARGE SCALE GENOMIC DNA]</scope>
    <source>
        <strain evidence="5 6">LMG 29660</strain>
    </source>
</reference>
<dbReference type="GO" id="GO:0005886">
    <property type="term" value="C:plasma membrane"/>
    <property type="evidence" value="ECO:0007669"/>
    <property type="project" value="TreeGrafter"/>
</dbReference>
<evidence type="ECO:0000313" key="6">
    <source>
        <dbReference type="Proteomes" id="UP000494135"/>
    </source>
</evidence>
<accession>A0A6J5DX01</accession>
<dbReference type="InterPro" id="IPR005097">
    <property type="entry name" value="Sacchrp_dh_NADP-bd"/>
</dbReference>
<feature type="compositionally biased region" description="Polar residues" evidence="2">
    <location>
        <begin position="1"/>
        <end position="13"/>
    </location>
</feature>
<dbReference type="GO" id="GO:0016491">
    <property type="term" value="F:oxidoreductase activity"/>
    <property type="evidence" value="ECO:0007669"/>
    <property type="project" value="UniProtKB-KW"/>
</dbReference>
<proteinExistence type="inferred from homology"/>
<evidence type="ECO:0000313" key="5">
    <source>
        <dbReference type="EMBL" id="CAB3758739.1"/>
    </source>
</evidence>
<feature type="transmembrane region" description="Helical" evidence="3">
    <location>
        <begin position="306"/>
        <end position="324"/>
    </location>
</feature>
<comment type="similarity">
    <text evidence="1">Belongs to the saccharopine dehydrogenase family. Enoyl reductase subfamily.</text>
</comment>
<keyword evidence="3" id="KW-1133">Transmembrane helix</keyword>
<dbReference type="PANTHER" id="PTHR12286">
    <property type="entry name" value="SACCHAROPINE DEHYDROGENASE-LIKE OXIDOREDUCTASE"/>
    <property type="match status" value="1"/>
</dbReference>
<keyword evidence="5" id="KW-0560">Oxidoreductase</keyword>
<name>A0A6J5DX01_9BURK</name>